<feature type="compositionally biased region" description="Polar residues" evidence="1">
    <location>
        <begin position="349"/>
        <end position="359"/>
    </location>
</feature>
<feature type="compositionally biased region" description="Polar residues" evidence="1">
    <location>
        <begin position="751"/>
        <end position="766"/>
    </location>
</feature>
<keyword evidence="3" id="KW-1185">Reference proteome</keyword>
<feature type="compositionally biased region" description="Polar residues" evidence="1">
    <location>
        <begin position="105"/>
        <end position="124"/>
    </location>
</feature>
<feature type="compositionally biased region" description="Polar residues" evidence="1">
    <location>
        <begin position="372"/>
        <end position="382"/>
    </location>
</feature>
<feature type="compositionally biased region" description="Basic and acidic residues" evidence="1">
    <location>
        <begin position="282"/>
        <end position="295"/>
    </location>
</feature>
<comment type="caution">
    <text evidence="2">The sequence shown here is derived from an EMBL/GenBank/DDBJ whole genome shotgun (WGS) entry which is preliminary data.</text>
</comment>
<evidence type="ECO:0000313" key="3">
    <source>
        <dbReference type="Proteomes" id="UP000762676"/>
    </source>
</evidence>
<feature type="region of interest" description="Disordered" evidence="1">
    <location>
        <begin position="91"/>
        <end position="132"/>
    </location>
</feature>
<feature type="compositionally biased region" description="Basic and acidic residues" evidence="1">
    <location>
        <begin position="859"/>
        <end position="868"/>
    </location>
</feature>
<feature type="compositionally biased region" description="Basic residues" evidence="1">
    <location>
        <begin position="7"/>
        <end position="19"/>
    </location>
</feature>
<dbReference type="AlphaFoldDB" id="A0AAV4GTE5"/>
<feature type="compositionally biased region" description="Polar residues" evidence="1">
    <location>
        <begin position="324"/>
        <end position="336"/>
    </location>
</feature>
<feature type="region of interest" description="Disordered" evidence="1">
    <location>
        <begin position="745"/>
        <end position="814"/>
    </location>
</feature>
<proteinExistence type="predicted"/>
<feature type="region of interest" description="Disordered" evidence="1">
    <location>
        <begin position="1"/>
        <end position="41"/>
    </location>
</feature>
<feature type="compositionally biased region" description="Polar residues" evidence="1">
    <location>
        <begin position="171"/>
        <end position="200"/>
    </location>
</feature>
<organism evidence="2 3">
    <name type="scientific">Elysia marginata</name>
    <dbReference type="NCBI Taxonomy" id="1093978"/>
    <lineage>
        <taxon>Eukaryota</taxon>
        <taxon>Metazoa</taxon>
        <taxon>Spiralia</taxon>
        <taxon>Lophotrochozoa</taxon>
        <taxon>Mollusca</taxon>
        <taxon>Gastropoda</taxon>
        <taxon>Heterobranchia</taxon>
        <taxon>Euthyneura</taxon>
        <taxon>Panpulmonata</taxon>
        <taxon>Sacoglossa</taxon>
        <taxon>Placobranchoidea</taxon>
        <taxon>Plakobranchidae</taxon>
        <taxon>Elysia</taxon>
    </lineage>
</organism>
<gene>
    <name evidence="2" type="ORF">ElyMa_000768500</name>
</gene>
<feature type="compositionally biased region" description="Basic and acidic residues" evidence="1">
    <location>
        <begin position="484"/>
        <end position="493"/>
    </location>
</feature>
<feature type="region of interest" description="Disordered" evidence="1">
    <location>
        <begin position="171"/>
        <end position="521"/>
    </location>
</feature>
<sequence>MNDRQRTARRRRHHRKRKSSLNSDLFDSDSNEDREERDCLSPDSRWRQLQYRMYLRQRMRQGVRARNSVWVDTLGRPVTLAERIIRFKVDQQKREQKHLEPEAIQNPSNGRPTASSSLGSSTKQKNQDDCDTTRVTSLHRLLEEYTRQREREASLSSELLQEIVHAKEAIQTENGLQPGTSGSASISLGDSATNVNAKTSNRPDCDSSRRRHSQAQRSRSTTDTPSPPAPLTPRATGVDGSSPGQPTPAKAREEDTGPHSSQGSRPEPCSGNRSRPGPHSGESSRPELHSGERSRPGPSSGERSRPGPDNGQGSRLGHVRHSVLSASYTRPTNQCGDSPLTEPVPGGTHTVSLTPNQCGDSRLTEPVPGGTHTVSLTPNQCGDSPLTEPVPGGTHTDQSVSDERGNDGRGQVVKDVIPIPSDHLSQNILDTDRDRNCDVPGTQRVKSASTTEKGHNQKTPFEPREFRVTSPVVPNPLRAPSGQDVKDSTKESSYRSSMAVGHSSSEPNSPVKRVSSGPTSRDHHSVYCFIRYQLKRNYSQPEFLSRDVPLSGREQTRTWTPREDIIKICISSDGDFITNSRAPTNVARESLARPRDFKTLPPPLKKSSNFLPDISLTNGISKGPQTLSLNAKPKAHSGFQADALLDAGWGCGCLETHHYTDTDATAREQPPRVGVLRNQAIGLYKELSAASAFCRRPTEVTITLLYSQARADMRIDWGIQPDQLIHRGRPGADGVRQALHARNAETCHPGSVTQTEPLHTSPSEEGTSTKHPEPHASPAARNSQPEVAGSLGTIKGFSHGTSSTQEPGRGGRRRPAEFLYVRELTLSRYVASESYRQQLEAYLQPRTEVKPGKTTRTHPRPERQDRASRSPCNHQISRLPKLPCLLPEATVVYTVRDRPTVAAERAEYTVRDRPTVATERAFYTVLDRPTVAAERTVYTVRDRPTVAAERAEYTVRDRLEVAAERAVYTVRDRPEVAAERAVYTVRDRPTVAAERAEYTVRDRPAVTVAGDRTPVAAERRRHGPTPRLNNCRLSNSKTKETYQENLDLGFGGQESHLIYTQRMRLSKRKREKALSKLMKTNCRM</sequence>
<accession>A0AAV4GTE5</accession>
<reference evidence="2 3" key="1">
    <citation type="journal article" date="2021" name="Elife">
        <title>Chloroplast acquisition without the gene transfer in kleptoplastic sea slugs, Plakobranchus ocellatus.</title>
        <authorList>
            <person name="Maeda T."/>
            <person name="Takahashi S."/>
            <person name="Yoshida T."/>
            <person name="Shimamura S."/>
            <person name="Takaki Y."/>
            <person name="Nagai Y."/>
            <person name="Toyoda A."/>
            <person name="Suzuki Y."/>
            <person name="Arimoto A."/>
            <person name="Ishii H."/>
            <person name="Satoh N."/>
            <person name="Nishiyama T."/>
            <person name="Hasebe M."/>
            <person name="Maruyama T."/>
            <person name="Minagawa J."/>
            <person name="Obokata J."/>
            <person name="Shigenobu S."/>
        </authorList>
    </citation>
    <scope>NUCLEOTIDE SEQUENCE [LARGE SCALE GENOMIC DNA]</scope>
</reference>
<feature type="compositionally biased region" description="Basic and acidic residues" evidence="1">
    <location>
        <begin position="91"/>
        <end position="101"/>
    </location>
</feature>
<dbReference type="EMBL" id="BMAT01001569">
    <property type="protein sequence ID" value="GFR88366.1"/>
    <property type="molecule type" value="Genomic_DNA"/>
</dbReference>
<evidence type="ECO:0000313" key="2">
    <source>
        <dbReference type="EMBL" id="GFR88366.1"/>
    </source>
</evidence>
<protein>
    <submittedName>
        <fullName evidence="2">P-selectin glycoprotein ligand 1</fullName>
    </submittedName>
</protein>
<feature type="region of interest" description="Disordered" evidence="1">
    <location>
        <begin position="842"/>
        <end position="874"/>
    </location>
</feature>
<evidence type="ECO:0000256" key="1">
    <source>
        <dbReference type="SAM" id="MobiDB-lite"/>
    </source>
</evidence>
<name>A0AAV4GTE5_9GAST</name>
<dbReference type="Proteomes" id="UP000762676">
    <property type="component" value="Unassembled WGS sequence"/>
</dbReference>